<reference evidence="6" key="1">
    <citation type="submission" date="2020-04" db="EMBL/GenBank/DDBJ databases">
        <title>Hybrid Assembly of Korean Phytophthora infestans isolates.</title>
        <authorList>
            <person name="Prokchorchik M."/>
            <person name="Lee Y."/>
            <person name="Seo J."/>
            <person name="Cho J.-H."/>
            <person name="Park Y.-E."/>
            <person name="Jang D.-C."/>
            <person name="Im J.-S."/>
            <person name="Choi J.-G."/>
            <person name="Park H.-J."/>
            <person name="Lee G.-B."/>
            <person name="Lee Y.-G."/>
            <person name="Hong S.-Y."/>
            <person name="Cho K."/>
            <person name="Sohn K.H."/>
        </authorList>
    </citation>
    <scope>NUCLEOTIDE SEQUENCE</scope>
    <source>
        <strain evidence="6">KR_1_A1</strain>
        <strain evidence="7">KR_2_A2</strain>
    </source>
</reference>
<evidence type="ECO:0000256" key="2">
    <source>
        <dbReference type="ARBA" id="ARBA00010400"/>
    </source>
</evidence>
<evidence type="ECO:0000256" key="1">
    <source>
        <dbReference type="ARBA" id="ARBA00004613"/>
    </source>
</evidence>
<protein>
    <recommendedName>
        <fullName evidence="5">RxLR effector protein</fullName>
    </recommendedName>
</protein>
<evidence type="ECO:0000256" key="5">
    <source>
        <dbReference type="RuleBase" id="RU367124"/>
    </source>
</evidence>
<dbReference type="EMBL" id="JAACNO010002064">
    <property type="protein sequence ID" value="KAF4135721.1"/>
    <property type="molecule type" value="Genomic_DNA"/>
</dbReference>
<proteinExistence type="inferred from homology"/>
<dbReference type="OMA" id="WAVEGKS"/>
<organism evidence="6 8">
    <name type="scientific">Phytophthora infestans</name>
    <name type="common">Potato late blight agent</name>
    <name type="synonym">Botrytis infestans</name>
    <dbReference type="NCBI Taxonomy" id="4787"/>
    <lineage>
        <taxon>Eukaryota</taxon>
        <taxon>Sar</taxon>
        <taxon>Stramenopiles</taxon>
        <taxon>Oomycota</taxon>
        <taxon>Peronosporomycetes</taxon>
        <taxon>Peronosporales</taxon>
        <taxon>Peronosporaceae</taxon>
        <taxon>Phytophthora</taxon>
    </lineage>
</organism>
<evidence type="ECO:0000256" key="3">
    <source>
        <dbReference type="ARBA" id="ARBA00022525"/>
    </source>
</evidence>
<dbReference type="EMBL" id="WSZM01000015">
    <property type="protein sequence ID" value="KAF4046464.1"/>
    <property type="molecule type" value="Genomic_DNA"/>
</dbReference>
<dbReference type="Pfam" id="PF16810">
    <property type="entry name" value="RXLR"/>
    <property type="match status" value="1"/>
</dbReference>
<accession>A0A833TFB6</accession>
<evidence type="ECO:0000313" key="6">
    <source>
        <dbReference type="EMBL" id="KAF4046464.1"/>
    </source>
</evidence>
<evidence type="ECO:0000313" key="8">
    <source>
        <dbReference type="Proteomes" id="UP000602510"/>
    </source>
</evidence>
<comment type="domain">
    <text evidence="5">The RxLR-dEER motif acts to carry the protein into the host cell cytoplasm through binding to cell surface phosphatidylinositol-3-phosphate.</text>
</comment>
<dbReference type="AlphaFoldDB" id="A0A833TFB6"/>
<gene>
    <name evidence="6" type="ORF">GN244_ATG00851</name>
    <name evidence="7" type="ORF">GN958_ATG15087</name>
</gene>
<dbReference type="InterPro" id="IPR031825">
    <property type="entry name" value="RXLR"/>
</dbReference>
<dbReference type="SMR" id="A0A833TFB6"/>
<keyword evidence="4 5" id="KW-0732">Signal</keyword>
<evidence type="ECO:0000313" key="7">
    <source>
        <dbReference type="EMBL" id="KAF4135721.1"/>
    </source>
</evidence>
<name>A0A833TFB6_PHYIN</name>
<dbReference type="Proteomes" id="UP000602510">
    <property type="component" value="Unassembled WGS sequence"/>
</dbReference>
<sequence>MLRSFLLIVATVSLFGQCKPLPLATSPVSDAVRAPHRSTHETRFVRTNDEERGATMTLAGVLRDKAQTKQLLTSWLNSGKSVPSVSNKLGLKRMSLEQAIHHENWKALTTFQRMKSKKAKAYAKYGTGYQTEAKTKENLLQWVMRGDSPKEVSSTLGLLGLSRRKIIDHQNYEAFRTFLKYRKQWAEMQGNGFTKLTT</sequence>
<comment type="subcellular location">
    <subcellularLocation>
        <location evidence="1 5">Secreted</location>
    </subcellularLocation>
</comment>
<evidence type="ECO:0000256" key="4">
    <source>
        <dbReference type="ARBA" id="ARBA00022729"/>
    </source>
</evidence>
<keyword evidence="8" id="KW-1185">Reference proteome</keyword>
<comment type="similarity">
    <text evidence="2 5">Belongs to the RxLR effector family.</text>
</comment>
<feature type="signal peptide" evidence="5">
    <location>
        <begin position="1"/>
        <end position="20"/>
    </location>
</feature>
<dbReference type="Proteomes" id="UP000704712">
    <property type="component" value="Unassembled WGS sequence"/>
</dbReference>
<comment type="function">
    <text evidence="5">Effector that suppresses plant defense responses during pathogen infection.</text>
</comment>
<comment type="caution">
    <text evidence="6">The sequence shown here is derived from an EMBL/GenBank/DDBJ whole genome shotgun (WGS) entry which is preliminary data.</text>
</comment>
<feature type="chain" id="PRO_5044948258" description="RxLR effector protein" evidence="5">
    <location>
        <begin position="21"/>
        <end position="198"/>
    </location>
</feature>
<keyword evidence="3 5" id="KW-0964">Secreted</keyword>